<dbReference type="PANTHER" id="PTHR30273:SF2">
    <property type="entry name" value="PROTEIN FECR"/>
    <property type="match status" value="1"/>
</dbReference>
<dbReference type="InterPro" id="IPR006860">
    <property type="entry name" value="FecR"/>
</dbReference>
<dbReference type="STRING" id="561061.SAMN05660862_2450"/>
<evidence type="ECO:0000313" key="5">
    <source>
        <dbReference type="Proteomes" id="UP000192980"/>
    </source>
</evidence>
<reference evidence="4 5" key="1">
    <citation type="submission" date="2017-04" db="EMBL/GenBank/DDBJ databases">
        <authorList>
            <person name="Afonso C.L."/>
            <person name="Miller P.J."/>
            <person name="Scott M.A."/>
            <person name="Spackman E."/>
            <person name="Goraichik I."/>
            <person name="Dimitrov K.M."/>
            <person name="Suarez D.L."/>
            <person name="Swayne D.E."/>
        </authorList>
    </citation>
    <scope>NUCLEOTIDE SEQUENCE [LARGE SCALE GENOMIC DNA]</scope>
    <source>
        <strain evidence="4 5">DSM 22418</strain>
    </source>
</reference>
<feature type="domain" description="Protein FecR C-terminal" evidence="3">
    <location>
        <begin position="293"/>
        <end position="361"/>
    </location>
</feature>
<evidence type="ECO:0000313" key="4">
    <source>
        <dbReference type="EMBL" id="SMG34706.1"/>
    </source>
</evidence>
<name>A0A1X7K1X7_9SPHI</name>
<dbReference type="EMBL" id="FXAU01000004">
    <property type="protein sequence ID" value="SMG34706.1"/>
    <property type="molecule type" value="Genomic_DNA"/>
</dbReference>
<dbReference type="RefSeq" id="WP_085473187.1">
    <property type="nucleotide sequence ID" value="NZ_FXAU01000004.1"/>
</dbReference>
<dbReference type="InterPro" id="IPR032508">
    <property type="entry name" value="FecR_C"/>
</dbReference>
<dbReference type="Pfam" id="PF16344">
    <property type="entry name" value="FecR_C"/>
    <property type="match status" value="1"/>
</dbReference>
<dbReference type="Pfam" id="PF04773">
    <property type="entry name" value="FecR"/>
    <property type="match status" value="1"/>
</dbReference>
<dbReference type="Gene3D" id="2.60.120.1440">
    <property type="match status" value="1"/>
</dbReference>
<dbReference type="AlphaFoldDB" id="A0A1X7K1X7"/>
<sequence length="364" mass="40461">MKEMPNKVLLQKYLAGKASPLEREAVARWYTELQYDSTVTSYEEVQETVWQNILIQTKSKKKVRTLYMKYAAAIVLALVSLAVIFFQLQETTTPPISAQQVRPGSNKAVLYLDQDSVVLSDLDSGEVKILKYAQVTKLGDGTIAYQTLANVAPGTWTKLSTPTGGQFKILLSDGSTVMLNAASTLEFPNVFASDIRTVKLDGEAFFEVSHNPEKPFIVESKNQKTKVLGTKFNISSYADSKTTTSLVEGKIEVSTANQRIVLRPGEQTINDGNQLTHLKALSKADTDWKDGHLSFDSKPLGEIMQSVAKWYDITVFFEEPELMAKTFTGSVPRNKPLDEILQALTLTGEVHFHLKDRKLTVTAN</sequence>
<dbReference type="InterPro" id="IPR012373">
    <property type="entry name" value="Ferrdict_sens_TM"/>
</dbReference>
<dbReference type="Gene3D" id="3.55.50.30">
    <property type="match status" value="1"/>
</dbReference>
<keyword evidence="1" id="KW-1133">Transmembrane helix</keyword>
<keyword evidence="1" id="KW-0812">Transmembrane</keyword>
<protein>
    <submittedName>
        <fullName evidence="4">FecR family protein</fullName>
    </submittedName>
</protein>
<dbReference type="PIRSF" id="PIRSF018266">
    <property type="entry name" value="FecR"/>
    <property type="match status" value="1"/>
</dbReference>
<accession>A0A1X7K1X7</accession>
<evidence type="ECO:0000259" key="2">
    <source>
        <dbReference type="Pfam" id="PF04773"/>
    </source>
</evidence>
<keyword evidence="5" id="KW-1185">Reference proteome</keyword>
<feature type="transmembrane region" description="Helical" evidence="1">
    <location>
        <begin position="67"/>
        <end position="88"/>
    </location>
</feature>
<evidence type="ECO:0000259" key="3">
    <source>
        <dbReference type="Pfam" id="PF16344"/>
    </source>
</evidence>
<keyword evidence="1" id="KW-0472">Membrane</keyword>
<organism evidence="4 5">
    <name type="scientific">Sphingobacterium psychroaquaticum</name>
    <dbReference type="NCBI Taxonomy" id="561061"/>
    <lineage>
        <taxon>Bacteria</taxon>
        <taxon>Pseudomonadati</taxon>
        <taxon>Bacteroidota</taxon>
        <taxon>Sphingobacteriia</taxon>
        <taxon>Sphingobacteriales</taxon>
        <taxon>Sphingobacteriaceae</taxon>
        <taxon>Sphingobacterium</taxon>
    </lineage>
</organism>
<dbReference type="PANTHER" id="PTHR30273">
    <property type="entry name" value="PERIPLASMIC SIGNAL SENSOR AND SIGMA FACTOR ACTIVATOR FECR-RELATED"/>
    <property type="match status" value="1"/>
</dbReference>
<gene>
    <name evidence="4" type="ORF">SAMN05660862_2450</name>
</gene>
<dbReference type="OrthoDB" id="1099963at2"/>
<proteinExistence type="predicted"/>
<dbReference type="GO" id="GO:0016989">
    <property type="term" value="F:sigma factor antagonist activity"/>
    <property type="evidence" value="ECO:0007669"/>
    <property type="project" value="TreeGrafter"/>
</dbReference>
<dbReference type="Proteomes" id="UP000192980">
    <property type="component" value="Unassembled WGS sequence"/>
</dbReference>
<feature type="domain" description="FecR protein" evidence="2">
    <location>
        <begin position="158"/>
        <end position="252"/>
    </location>
</feature>
<evidence type="ECO:0000256" key="1">
    <source>
        <dbReference type="SAM" id="Phobius"/>
    </source>
</evidence>